<dbReference type="EMBL" id="CP015378">
    <property type="protein sequence ID" value="ANC77603.1"/>
    <property type="molecule type" value="Genomic_DNA"/>
</dbReference>
<name>A0A160IMR8_9BACL</name>
<keyword evidence="1 2" id="KW-0732">Signal</keyword>
<dbReference type="Pfam" id="PF13343">
    <property type="entry name" value="SBP_bac_6"/>
    <property type="match status" value="1"/>
</dbReference>
<dbReference type="PANTHER" id="PTHR30006:SF2">
    <property type="entry name" value="ABC TRANSPORTER SUBSTRATE-BINDING PROTEIN"/>
    <property type="match status" value="1"/>
</dbReference>
<dbReference type="GO" id="GO:0030975">
    <property type="term" value="F:thiamine binding"/>
    <property type="evidence" value="ECO:0007669"/>
    <property type="project" value="TreeGrafter"/>
</dbReference>
<evidence type="ECO:0000256" key="2">
    <source>
        <dbReference type="SAM" id="SignalP"/>
    </source>
</evidence>
<accession>A0A160IMR8</accession>
<dbReference type="GO" id="GO:0030288">
    <property type="term" value="C:outer membrane-bounded periplasmic space"/>
    <property type="evidence" value="ECO:0007669"/>
    <property type="project" value="TreeGrafter"/>
</dbReference>
<feature type="signal peptide" evidence="2">
    <location>
        <begin position="1"/>
        <end position="21"/>
    </location>
</feature>
<feature type="chain" id="PRO_5038574647" evidence="2">
    <location>
        <begin position="22"/>
        <end position="364"/>
    </location>
</feature>
<dbReference type="RefSeq" id="WP_066395462.1">
    <property type="nucleotide sequence ID" value="NZ_CP015378.1"/>
</dbReference>
<protein>
    <submittedName>
        <fullName evidence="3">ABC transporter substrate-binding protein</fullName>
    </submittedName>
</protein>
<evidence type="ECO:0000313" key="3">
    <source>
        <dbReference type="EMBL" id="ANC77603.1"/>
    </source>
</evidence>
<reference evidence="3 4" key="1">
    <citation type="submission" date="2016-04" db="EMBL/GenBank/DDBJ databases">
        <title>Complete genome sequence of Fictibacillus phosphorivorans G25-29, a strain toxic to nematodes.</title>
        <authorList>
            <person name="Zheng Z."/>
        </authorList>
    </citation>
    <scope>NUCLEOTIDE SEQUENCE [LARGE SCALE GENOMIC DNA]</scope>
    <source>
        <strain evidence="3 4">G25-29</strain>
    </source>
</reference>
<evidence type="ECO:0000313" key="4">
    <source>
        <dbReference type="Proteomes" id="UP000076623"/>
    </source>
</evidence>
<dbReference type="GO" id="GO:0030976">
    <property type="term" value="F:thiamine pyrophosphate binding"/>
    <property type="evidence" value="ECO:0007669"/>
    <property type="project" value="TreeGrafter"/>
</dbReference>
<dbReference type="Gene3D" id="3.40.190.10">
    <property type="entry name" value="Periplasmic binding protein-like II"/>
    <property type="match status" value="2"/>
</dbReference>
<dbReference type="PROSITE" id="PS51257">
    <property type="entry name" value="PROKAR_LIPOPROTEIN"/>
    <property type="match status" value="1"/>
</dbReference>
<dbReference type="GO" id="GO:0015888">
    <property type="term" value="P:thiamine transport"/>
    <property type="evidence" value="ECO:0007669"/>
    <property type="project" value="TreeGrafter"/>
</dbReference>
<evidence type="ECO:0000256" key="1">
    <source>
        <dbReference type="ARBA" id="ARBA00022729"/>
    </source>
</evidence>
<gene>
    <name evidence="3" type="ORF">ABE65_012665</name>
</gene>
<dbReference type="Proteomes" id="UP000076623">
    <property type="component" value="Chromosome"/>
</dbReference>
<dbReference type="AlphaFoldDB" id="A0A160IMR8"/>
<dbReference type="KEGG" id="fpn:ABE65_012665"/>
<organism evidence="3 4">
    <name type="scientific">Fictibacillus phosphorivorans</name>
    <dbReference type="NCBI Taxonomy" id="1221500"/>
    <lineage>
        <taxon>Bacteria</taxon>
        <taxon>Bacillati</taxon>
        <taxon>Bacillota</taxon>
        <taxon>Bacilli</taxon>
        <taxon>Bacillales</taxon>
        <taxon>Fictibacillaceae</taxon>
        <taxon>Fictibacillus</taxon>
    </lineage>
</organism>
<sequence length="364" mass="40447">MKLNNFAKTSIASLLSISLLAGCGQSNDNKDKTQENQNLSLEQITKKAKEEGQVDSVGMPDSWANWIETWKDIKTKYGINHKDTDMSSAEELAKFESAGPGGPDIGDVGLSFGPLAKEKGLTQPYKTENWDDIPKWAKDKEGHWAASYQGTISFITDKDRVKNPPKSWADLEKGNYKVAVGDVMKANQAQFAVLAAAMANGGDEKDIKPGIKYFAKLAKDNRLSVSDVTVANLEKGEVDVAILWDFNSLGYRDQIDKNRFEVTIPNDVSVVSGYTTIINKDAKHPNAAKLTREFILSDEGQANLARGYARPIRENVEIPADAKSKLLPEDMYKNAKPVKDMKKWDETMKSLPQMWQEKVLINVK</sequence>
<proteinExistence type="predicted"/>
<keyword evidence="4" id="KW-1185">Reference proteome</keyword>
<dbReference type="SUPFAM" id="SSF53850">
    <property type="entry name" value="Periplasmic binding protein-like II"/>
    <property type="match status" value="1"/>
</dbReference>
<dbReference type="STRING" id="1221500.ABE65_012665"/>
<dbReference type="PANTHER" id="PTHR30006">
    <property type="entry name" value="THIAMINE-BINDING PERIPLASMIC PROTEIN-RELATED"/>
    <property type="match status" value="1"/>
</dbReference>